<dbReference type="GO" id="GO:0005886">
    <property type="term" value="C:plasma membrane"/>
    <property type="evidence" value="ECO:0007669"/>
    <property type="project" value="UniProtKB-SubCell"/>
</dbReference>
<comment type="similarity">
    <text evidence="6">Belongs to the YccS/YhfK family.</text>
</comment>
<feature type="region of interest" description="Disordered" evidence="7">
    <location>
        <begin position="184"/>
        <end position="205"/>
    </location>
</feature>
<feature type="transmembrane region" description="Helical" evidence="8">
    <location>
        <begin position="133"/>
        <end position="153"/>
    </location>
</feature>
<evidence type="ECO:0000313" key="10">
    <source>
        <dbReference type="EMBL" id="KPC60386.1"/>
    </source>
</evidence>
<evidence type="ECO:0000256" key="4">
    <source>
        <dbReference type="ARBA" id="ARBA00022989"/>
    </source>
</evidence>
<evidence type="ECO:0000313" key="11">
    <source>
        <dbReference type="Proteomes" id="UP000037982"/>
    </source>
</evidence>
<dbReference type="PANTHER" id="PTHR30509">
    <property type="entry name" value="P-HYDROXYBENZOIC ACID EFFLUX PUMP SUBUNIT-RELATED"/>
    <property type="match status" value="1"/>
</dbReference>
<dbReference type="InterPro" id="IPR049453">
    <property type="entry name" value="Memb_transporter_dom"/>
</dbReference>
<proteinExistence type="inferred from homology"/>
<feature type="domain" description="Integral membrane bound transporter" evidence="9">
    <location>
        <begin position="388"/>
        <end position="511"/>
    </location>
</feature>
<keyword evidence="3 8" id="KW-0812">Transmembrane</keyword>
<evidence type="ECO:0000256" key="8">
    <source>
        <dbReference type="SAM" id="Phobius"/>
    </source>
</evidence>
<evidence type="ECO:0000256" key="6">
    <source>
        <dbReference type="ARBA" id="ARBA00043993"/>
    </source>
</evidence>
<evidence type="ECO:0000256" key="7">
    <source>
        <dbReference type="SAM" id="MobiDB-lite"/>
    </source>
</evidence>
<feature type="transmembrane region" description="Helical" evidence="8">
    <location>
        <begin position="472"/>
        <end position="491"/>
    </location>
</feature>
<dbReference type="Proteomes" id="UP000037982">
    <property type="component" value="Unassembled WGS sequence"/>
</dbReference>
<reference evidence="11" key="1">
    <citation type="submission" date="2015-07" db="EMBL/GenBank/DDBJ databases">
        <authorList>
            <person name="Ju K.-S."/>
            <person name="Doroghazi J.R."/>
            <person name="Metcalf W.W."/>
        </authorList>
    </citation>
    <scope>NUCLEOTIDE SEQUENCE [LARGE SCALE GENOMIC DNA]</scope>
    <source>
        <strain evidence="11">NRRL ISP-5002</strain>
    </source>
</reference>
<gene>
    <name evidence="10" type="ORF">ADL29_30550</name>
</gene>
<evidence type="ECO:0000256" key="2">
    <source>
        <dbReference type="ARBA" id="ARBA00022475"/>
    </source>
</evidence>
<feature type="transmembrane region" description="Helical" evidence="8">
    <location>
        <begin position="27"/>
        <end position="48"/>
    </location>
</feature>
<comment type="subcellular location">
    <subcellularLocation>
        <location evidence="1">Cell membrane</location>
        <topology evidence="1">Multi-pass membrane protein</topology>
    </subcellularLocation>
</comment>
<feature type="region of interest" description="Disordered" evidence="7">
    <location>
        <begin position="647"/>
        <end position="682"/>
    </location>
</feature>
<sequence>MRGHRAVVGNAARVTVAACAAFSLCRYGLGALVMSLYAAFTVVALGALARIPGSGRQRAATTLMAVPAGTVLVTLGTLLAVRTWAAVFGMLVIGFMVAYAGIAGPRIAGAAPGMQLLYILPCFPPYAPDTLDQRVYGFLLGAALLAAAQVLVLPEPRTPSFPALLADAADAAAALADHHGGPAPERALARAHTAGDRLRPSRVPPADLPASPTLAHKAMAHASEAVRTLLSQLAALQRAAGAGGSFRAETVALLQAIGAAVREAADALRAGRGPLPSAAALQAELDPVRTRRAVAALERLGGDDRLVSLRRRALAVQAADSAVVLVLATRLLLGDRTVDENPAGHAFAYARVRAPVLWWRRLSTHFTPRSVIFQNACRFALGLAAARAIAGLLDLSHGFWVLLATLTLTRTTSLETRSVVRQALIGTLIGAVAAGVLLALVADRNTVYAAVLPVVMFSAFTVGPLRGQAWAQGGFTLVVATLFAQVAPVTWQLAPTRFADVLTGSLIGLACGVLAWPRGAGSELRRSMAGVCTAVADAVGRTAAQVVERTGGTGDTTGGSGIVALNRALLLAEESLAQYQSEPRERTARQPDWPTVLAAGAHARRGERLLPGRPGRIADRAVSGWLRQAAGQTADGYRALAERLCSGDADDPLRGDRPLDIRGLPAAAPPPPADENPPEAHTERAVSAALLVDSVIWLDTLTADLHRIRAELSAPPPRTG</sequence>
<comment type="caution">
    <text evidence="10">The sequence shown here is derived from an EMBL/GenBank/DDBJ whole genome shotgun (WGS) entry which is preliminary data.</text>
</comment>
<feature type="transmembrane region" description="Helical" evidence="8">
    <location>
        <begin position="420"/>
        <end position="441"/>
    </location>
</feature>
<accession>A0A0N0XRY0</accession>
<dbReference type="EMBL" id="LGKG01000163">
    <property type="protein sequence ID" value="KPC60386.1"/>
    <property type="molecule type" value="Genomic_DNA"/>
</dbReference>
<dbReference type="PATRIC" id="fig|66876.3.peg.6727"/>
<name>A0A0N0XRY0_9ACTN</name>
<keyword evidence="11" id="KW-1185">Reference proteome</keyword>
<keyword evidence="2" id="KW-1003">Cell membrane</keyword>
<evidence type="ECO:0000259" key="9">
    <source>
        <dbReference type="Pfam" id="PF13515"/>
    </source>
</evidence>
<organism evidence="10 11">
    <name type="scientific">Streptomyces chattanoogensis</name>
    <dbReference type="NCBI Taxonomy" id="66876"/>
    <lineage>
        <taxon>Bacteria</taxon>
        <taxon>Bacillati</taxon>
        <taxon>Actinomycetota</taxon>
        <taxon>Actinomycetes</taxon>
        <taxon>Kitasatosporales</taxon>
        <taxon>Streptomycetaceae</taxon>
        <taxon>Streptomyces</taxon>
    </lineage>
</organism>
<dbReference type="Pfam" id="PF13515">
    <property type="entry name" value="FUSC_2"/>
    <property type="match status" value="1"/>
</dbReference>
<feature type="transmembrane region" description="Helical" evidence="8">
    <location>
        <begin position="388"/>
        <end position="408"/>
    </location>
</feature>
<feature type="transmembrane region" description="Helical" evidence="8">
    <location>
        <begin position="60"/>
        <end position="78"/>
    </location>
</feature>
<feature type="transmembrane region" description="Helical" evidence="8">
    <location>
        <begin position="497"/>
        <end position="516"/>
    </location>
</feature>
<feature type="transmembrane region" description="Helical" evidence="8">
    <location>
        <begin position="84"/>
        <end position="102"/>
    </location>
</feature>
<feature type="transmembrane region" description="Helical" evidence="8">
    <location>
        <begin position="447"/>
        <end position="465"/>
    </location>
</feature>
<feature type="compositionally biased region" description="Basic and acidic residues" evidence="7">
    <location>
        <begin position="651"/>
        <end position="660"/>
    </location>
</feature>
<evidence type="ECO:0000256" key="1">
    <source>
        <dbReference type="ARBA" id="ARBA00004651"/>
    </source>
</evidence>
<dbReference type="PANTHER" id="PTHR30509:SF9">
    <property type="entry name" value="MULTIDRUG RESISTANCE PROTEIN MDTO"/>
    <property type="match status" value="1"/>
</dbReference>
<keyword evidence="4 8" id="KW-1133">Transmembrane helix</keyword>
<keyword evidence="5 8" id="KW-0472">Membrane</keyword>
<dbReference type="AlphaFoldDB" id="A0A0N0XRY0"/>
<evidence type="ECO:0000256" key="5">
    <source>
        <dbReference type="ARBA" id="ARBA00023136"/>
    </source>
</evidence>
<protein>
    <recommendedName>
        <fullName evidence="9">Integral membrane bound transporter domain-containing protein</fullName>
    </recommendedName>
</protein>
<evidence type="ECO:0000256" key="3">
    <source>
        <dbReference type="ARBA" id="ARBA00022692"/>
    </source>
</evidence>